<dbReference type="PANTHER" id="PTHR43298:SF2">
    <property type="entry name" value="FMN_FAD EXPORTER YEEO-RELATED"/>
    <property type="match status" value="1"/>
</dbReference>
<protein>
    <recommendedName>
        <fullName evidence="3">Probable multidrug resistance protein NorM</fullName>
    </recommendedName>
    <alternativeName>
        <fullName evidence="5">Multidrug-efflux transporter</fullName>
    </alternativeName>
</protein>
<dbReference type="EMBL" id="JAOXHL010000003">
    <property type="protein sequence ID" value="MCV3728642.1"/>
    <property type="molecule type" value="Genomic_DNA"/>
</dbReference>
<proteinExistence type="inferred from homology"/>
<organism evidence="7 8">
    <name type="scientific">Ureaplasma miroungigenitalium</name>
    <dbReference type="NCBI Taxonomy" id="1042321"/>
    <lineage>
        <taxon>Bacteria</taxon>
        <taxon>Bacillati</taxon>
        <taxon>Mycoplasmatota</taxon>
        <taxon>Mycoplasmoidales</taxon>
        <taxon>Mycoplasmoidaceae</taxon>
        <taxon>Ureaplasma</taxon>
    </lineage>
</organism>
<feature type="transmembrane region" description="Helical" evidence="6">
    <location>
        <begin position="222"/>
        <end position="245"/>
    </location>
</feature>
<evidence type="ECO:0000256" key="6">
    <source>
        <dbReference type="SAM" id="Phobius"/>
    </source>
</evidence>
<feature type="transmembrane region" description="Helical" evidence="6">
    <location>
        <begin position="308"/>
        <end position="330"/>
    </location>
</feature>
<feature type="transmembrane region" description="Helical" evidence="6">
    <location>
        <begin position="457"/>
        <end position="479"/>
    </location>
</feature>
<dbReference type="Pfam" id="PF01554">
    <property type="entry name" value="MatE"/>
    <property type="match status" value="1"/>
</dbReference>
<feature type="transmembrane region" description="Helical" evidence="6">
    <location>
        <begin position="27"/>
        <end position="51"/>
    </location>
</feature>
<dbReference type="Proteomes" id="UP001208245">
    <property type="component" value="Unassembled WGS sequence"/>
</dbReference>
<comment type="similarity">
    <text evidence="2">Belongs to the multi antimicrobial extrusion (MATE) (TC 2.A.66.1) family.</text>
</comment>
<reference evidence="7 8" key="1">
    <citation type="journal article" date="2020" name="Int. J. Syst. Evol. Microbiol.">
        <title>Ureaplasma miroungigenitalium sp. nov. isolated from northern elephant seals (Mirounga angustirostris) and Ureaplasma zalophigenitalium sp. nov. isolated from California sea lions (Zalophus californianus).</title>
        <authorList>
            <person name="Volokhov D.V."/>
            <person name="Gulland F.M."/>
            <person name="Gao Y."/>
            <person name="Chizhikov V.E."/>
        </authorList>
    </citation>
    <scope>NUCLEOTIDE SEQUENCE [LARGE SCALE GENOMIC DNA]</scope>
    <source>
        <strain evidence="7 8">ES3182-GEN</strain>
    </source>
</reference>
<dbReference type="PANTHER" id="PTHR43298">
    <property type="entry name" value="MULTIDRUG RESISTANCE PROTEIN NORM-RELATED"/>
    <property type="match status" value="1"/>
</dbReference>
<sequence>MQNTSKQNFWTKHFGTKEFAKIICKQFFPTVINFIILTIIPMVGSFLLAAFNVGSHGTEAKTAAILAIEVMFLPVILMTAITSMGATLGAQYYGHKDFVRFKETMNFSIFVGLITAVVITIIAMSIPNQLIALFSGSKLKDNATPEQIASFKLTNELAASYLRIVIASLIPFIVSFTFATAFRQDKATFWPLISSSVALAINIILAAILVKVFEHDYYNATMAVAGCTLIARFSNALFLVILSLFKKTRPYYIFNHLRISKLVFKQVVKVGWQIVINEFLFALGTTVILGFMLNYYSDKRDSIATVSLLIQFIALMWPGSAAVTAVVVTAELGAQRNDLAKQNARRLINWSFIAATLLSIIILILSTFVNQLLNPPTDDSIAAKERAEAIVKTATYLEYVLLVRVMFEFPFAFMYSAIKSGGSKFLLAMDILSVVIWMIIIGLMTNVNVDPNNKYNIYLLFFIMYAENIFKFALGWIIFSKTKWNKTVIHTEEGLNENTTNKQV</sequence>
<dbReference type="InterPro" id="IPR050222">
    <property type="entry name" value="MATE_MdtK"/>
</dbReference>
<feature type="transmembrane region" description="Helical" evidence="6">
    <location>
        <begin position="425"/>
        <end position="445"/>
    </location>
</feature>
<feature type="transmembrane region" description="Helical" evidence="6">
    <location>
        <begin position="399"/>
        <end position="418"/>
    </location>
</feature>
<feature type="transmembrane region" description="Helical" evidence="6">
    <location>
        <begin position="161"/>
        <end position="182"/>
    </location>
</feature>
<evidence type="ECO:0000256" key="3">
    <source>
        <dbReference type="ARBA" id="ARBA00020268"/>
    </source>
</evidence>
<dbReference type="RefSeq" id="WP_263821955.1">
    <property type="nucleotide sequence ID" value="NZ_JAOXHL010000003.1"/>
</dbReference>
<feature type="transmembrane region" description="Helical" evidence="6">
    <location>
        <begin position="107"/>
        <end position="126"/>
    </location>
</feature>
<dbReference type="InterPro" id="IPR002528">
    <property type="entry name" value="MATE_fam"/>
</dbReference>
<keyword evidence="6" id="KW-1133">Transmembrane helix</keyword>
<gene>
    <name evidence="7" type="ORF">OF376_02550</name>
</gene>
<keyword evidence="4" id="KW-0813">Transport</keyword>
<evidence type="ECO:0000256" key="5">
    <source>
        <dbReference type="ARBA" id="ARBA00031636"/>
    </source>
</evidence>
<keyword evidence="8" id="KW-1185">Reference proteome</keyword>
<name>A0ABT3BN30_9BACT</name>
<comment type="function">
    <text evidence="1">Multidrug efflux pump.</text>
</comment>
<evidence type="ECO:0000313" key="7">
    <source>
        <dbReference type="EMBL" id="MCV3728642.1"/>
    </source>
</evidence>
<accession>A0ABT3BN30</accession>
<feature type="transmembrane region" description="Helical" evidence="6">
    <location>
        <begin position="350"/>
        <end position="369"/>
    </location>
</feature>
<evidence type="ECO:0000256" key="1">
    <source>
        <dbReference type="ARBA" id="ARBA00003408"/>
    </source>
</evidence>
<evidence type="ECO:0000313" key="8">
    <source>
        <dbReference type="Proteomes" id="UP001208245"/>
    </source>
</evidence>
<feature type="transmembrane region" description="Helical" evidence="6">
    <location>
        <begin position="189"/>
        <end position="210"/>
    </location>
</feature>
<comment type="caution">
    <text evidence="7">The sequence shown here is derived from an EMBL/GenBank/DDBJ whole genome shotgun (WGS) entry which is preliminary data.</text>
</comment>
<feature type="transmembrane region" description="Helical" evidence="6">
    <location>
        <begin position="63"/>
        <end position="86"/>
    </location>
</feature>
<evidence type="ECO:0000256" key="2">
    <source>
        <dbReference type="ARBA" id="ARBA00010199"/>
    </source>
</evidence>
<keyword evidence="6" id="KW-0472">Membrane</keyword>
<evidence type="ECO:0000256" key="4">
    <source>
        <dbReference type="ARBA" id="ARBA00022448"/>
    </source>
</evidence>
<feature type="transmembrane region" description="Helical" evidence="6">
    <location>
        <begin position="274"/>
        <end position="296"/>
    </location>
</feature>
<keyword evidence="6" id="KW-0812">Transmembrane</keyword>